<evidence type="ECO:0000313" key="6">
    <source>
        <dbReference type="Proteomes" id="UP000738826"/>
    </source>
</evidence>
<sequence length="172" mass="19968">MDDKEIKKFIEGALFISGRNLCIEELARICALGNLGKVRQIAELLKKEYDDRDCAIKIFVDEGKYVMDIRENLKDKISNISAYPEMTKGMLKTLGFIAYHQPIKQADVFKNLGYVYEHIKKLENLKFIESYRNKNYKILKTTKKFDGHFSLKALDLKANLKAKNEGSIFNYK</sequence>
<evidence type="ECO:0000256" key="3">
    <source>
        <dbReference type="ARBA" id="ARBA00022829"/>
    </source>
</evidence>
<protein>
    <submittedName>
        <fullName evidence="5">SMC-Scp complex subunit ScpB</fullName>
    </submittedName>
</protein>
<evidence type="ECO:0000256" key="4">
    <source>
        <dbReference type="ARBA" id="ARBA00023306"/>
    </source>
</evidence>
<dbReference type="PANTHER" id="PTHR34298">
    <property type="entry name" value="SEGREGATION AND CONDENSATION PROTEIN B"/>
    <property type="match status" value="1"/>
</dbReference>
<dbReference type="Gene3D" id="1.10.10.10">
    <property type="entry name" value="Winged helix-like DNA-binding domain superfamily/Winged helix DNA-binding domain"/>
    <property type="match status" value="2"/>
</dbReference>
<dbReference type="AlphaFoldDB" id="A0A8J7Z0S3"/>
<organism evidence="5 6">
    <name type="scientific">Candidatus Altarchaeum hamiconexum</name>
    <dbReference type="NCBI Taxonomy" id="1803513"/>
    <lineage>
        <taxon>Archaea</taxon>
        <taxon>Candidatus Altarchaeota</taxon>
        <taxon>Candidatus Altiarchaeia</taxon>
        <taxon>Candidatus Altarchaeales</taxon>
        <taxon>Candidatus Altarchaeaceae</taxon>
        <taxon>Candidatus Altarchaeum</taxon>
    </lineage>
</organism>
<accession>A0A8J7Z0S3</accession>
<keyword evidence="1" id="KW-0963">Cytoplasm</keyword>
<keyword evidence="3" id="KW-0159">Chromosome partition</keyword>
<dbReference type="PANTHER" id="PTHR34298:SF2">
    <property type="entry name" value="SEGREGATION AND CONDENSATION PROTEIN B"/>
    <property type="match status" value="1"/>
</dbReference>
<keyword evidence="2" id="KW-0132">Cell division</keyword>
<gene>
    <name evidence="5" type="ORF">GW779_07005</name>
</gene>
<reference evidence="5" key="1">
    <citation type="submission" date="2019-11" db="EMBL/GenBank/DDBJ databases">
        <title>Lipid analysis of CO2-rich subsurface aquifers suggests an autotrophy-based deep biosphere with lysolipids enriched in CPR bacteria.</title>
        <authorList>
            <person name="Probst A.J."/>
            <person name="Elling F.J."/>
            <person name="Castelle C.J."/>
            <person name="Zhu Q."/>
            <person name="Elvert M."/>
            <person name="Birarda G."/>
            <person name="Holman H.-Y."/>
            <person name="Lane K.R."/>
            <person name="Ladd B."/>
            <person name="Ryan M.C."/>
            <person name="Woyke T."/>
            <person name="Hinrichs K.-U."/>
            <person name="Banfield J.F."/>
        </authorList>
    </citation>
    <scope>NUCLEOTIDE SEQUENCE</scope>
    <source>
        <strain evidence="5">CG_2015-04_33_537</strain>
    </source>
</reference>
<proteinExistence type="predicted"/>
<dbReference type="GO" id="GO:0051304">
    <property type="term" value="P:chromosome separation"/>
    <property type="evidence" value="ECO:0007669"/>
    <property type="project" value="InterPro"/>
</dbReference>
<evidence type="ECO:0000256" key="1">
    <source>
        <dbReference type="ARBA" id="ARBA00022490"/>
    </source>
</evidence>
<dbReference type="InterPro" id="IPR005234">
    <property type="entry name" value="ScpB_csome_segregation"/>
</dbReference>
<dbReference type="Pfam" id="PF04079">
    <property type="entry name" value="SMC_ScpB"/>
    <property type="match status" value="1"/>
</dbReference>
<name>A0A8J7Z0S3_9ARCH</name>
<dbReference type="GO" id="GO:0051301">
    <property type="term" value="P:cell division"/>
    <property type="evidence" value="ECO:0007669"/>
    <property type="project" value="UniProtKB-KW"/>
</dbReference>
<dbReference type="InterPro" id="IPR036388">
    <property type="entry name" value="WH-like_DNA-bd_sf"/>
</dbReference>
<dbReference type="InterPro" id="IPR036390">
    <property type="entry name" value="WH_DNA-bd_sf"/>
</dbReference>
<dbReference type="Proteomes" id="UP000738826">
    <property type="component" value="Unassembled WGS sequence"/>
</dbReference>
<dbReference type="SUPFAM" id="SSF46785">
    <property type="entry name" value="Winged helix' DNA-binding domain"/>
    <property type="match status" value="2"/>
</dbReference>
<comment type="caution">
    <text evidence="5">The sequence shown here is derived from an EMBL/GenBank/DDBJ whole genome shotgun (WGS) entry which is preliminary data.</text>
</comment>
<dbReference type="EMBL" id="JAACQH010000197">
    <property type="protein sequence ID" value="NCS92126.1"/>
    <property type="molecule type" value="Genomic_DNA"/>
</dbReference>
<evidence type="ECO:0000256" key="2">
    <source>
        <dbReference type="ARBA" id="ARBA00022618"/>
    </source>
</evidence>
<evidence type="ECO:0000313" key="5">
    <source>
        <dbReference type="EMBL" id="NCS92126.1"/>
    </source>
</evidence>
<keyword evidence="4" id="KW-0131">Cell cycle</keyword>